<comment type="caution">
    <text evidence="3">The sequence shown here is derived from an EMBL/GenBank/DDBJ whole genome shotgun (WGS) entry which is preliminary data.</text>
</comment>
<keyword evidence="3" id="KW-0540">Nuclease</keyword>
<evidence type="ECO:0000313" key="3">
    <source>
        <dbReference type="EMBL" id="OUN43498.1"/>
    </source>
</evidence>
<keyword evidence="4" id="KW-1185">Reference proteome</keyword>
<evidence type="ECO:0000313" key="4">
    <source>
        <dbReference type="Proteomes" id="UP000196560"/>
    </source>
</evidence>
<accession>A0A1Y3U8I4</accession>
<dbReference type="EMBL" id="NFHO01000004">
    <property type="protein sequence ID" value="OUN43498.1"/>
    <property type="molecule type" value="Genomic_DNA"/>
</dbReference>
<protein>
    <submittedName>
        <fullName evidence="3">Type I restriction endonuclease</fullName>
    </submittedName>
</protein>
<keyword evidence="3" id="KW-0255">Endonuclease</keyword>
<dbReference type="GO" id="GO:0004519">
    <property type="term" value="F:endonuclease activity"/>
    <property type="evidence" value="ECO:0007669"/>
    <property type="project" value="UniProtKB-KW"/>
</dbReference>
<keyword evidence="3" id="KW-0378">Hydrolase</keyword>
<dbReference type="GO" id="GO:0003677">
    <property type="term" value="F:DNA binding"/>
    <property type="evidence" value="ECO:0007669"/>
    <property type="project" value="UniProtKB-KW"/>
</dbReference>
<name>A0A1Y3U8I4_9ACTN</name>
<dbReference type="SUPFAM" id="SSF116734">
    <property type="entry name" value="DNA methylase specificity domain"/>
    <property type="match status" value="1"/>
</dbReference>
<evidence type="ECO:0000256" key="2">
    <source>
        <dbReference type="ARBA" id="ARBA00023125"/>
    </source>
</evidence>
<dbReference type="GO" id="GO:0009307">
    <property type="term" value="P:DNA restriction-modification system"/>
    <property type="evidence" value="ECO:0007669"/>
    <property type="project" value="UniProtKB-KW"/>
</dbReference>
<dbReference type="Proteomes" id="UP000196560">
    <property type="component" value="Unassembled WGS sequence"/>
</dbReference>
<dbReference type="Gene3D" id="3.90.220.20">
    <property type="entry name" value="DNA methylase specificity domains"/>
    <property type="match status" value="1"/>
</dbReference>
<proteinExistence type="predicted"/>
<keyword evidence="1" id="KW-0680">Restriction system</keyword>
<reference evidence="4" key="1">
    <citation type="submission" date="2017-04" db="EMBL/GenBank/DDBJ databases">
        <title>Function of individual gut microbiota members based on whole genome sequencing of pure cultures obtained from chicken caecum.</title>
        <authorList>
            <person name="Medvecky M."/>
            <person name="Cejkova D."/>
            <person name="Polansky O."/>
            <person name="Karasova D."/>
            <person name="Kubasova T."/>
            <person name="Cizek A."/>
            <person name="Rychlik I."/>
        </authorList>
    </citation>
    <scope>NUCLEOTIDE SEQUENCE [LARGE SCALE GENOMIC DNA]</scope>
    <source>
        <strain evidence="4">An70</strain>
    </source>
</reference>
<gene>
    <name evidence="3" type="ORF">B5G21_04605</name>
</gene>
<dbReference type="AlphaFoldDB" id="A0A1Y3U8I4"/>
<sequence>MTERVTAACDDAKLPRVEYEDIDSGEGTLNKPIGNLGHSRAGVAFLRGDVLYGKLRPYLHNWLFPQFEGIALGDFWVLRPKAVDPSYLYRLVQSSAFDELANISAGSKMPRADWHLVGDANFALPPNSVEQRKIGALFSCLDDLIALHQRKPILCFFLAKTG</sequence>
<keyword evidence="2" id="KW-0238">DNA-binding</keyword>
<dbReference type="CDD" id="cd16961">
    <property type="entry name" value="RMtype1_S_TRD-CR_like"/>
    <property type="match status" value="1"/>
</dbReference>
<organism evidence="3 4">
    <name type="scientific">Enorma massiliensis</name>
    <dbReference type="NCBI Taxonomy" id="1472761"/>
    <lineage>
        <taxon>Bacteria</taxon>
        <taxon>Bacillati</taxon>
        <taxon>Actinomycetota</taxon>
        <taxon>Coriobacteriia</taxon>
        <taxon>Coriobacteriales</taxon>
        <taxon>Coriobacteriaceae</taxon>
        <taxon>Enorma</taxon>
    </lineage>
</organism>
<evidence type="ECO:0000256" key="1">
    <source>
        <dbReference type="ARBA" id="ARBA00022747"/>
    </source>
</evidence>
<dbReference type="InterPro" id="IPR044946">
    <property type="entry name" value="Restrct_endonuc_typeI_TRD_sf"/>
</dbReference>